<dbReference type="Gene3D" id="3.40.630.30">
    <property type="match status" value="1"/>
</dbReference>
<dbReference type="SUPFAM" id="SSF55729">
    <property type="entry name" value="Acyl-CoA N-acyltransferases (Nat)"/>
    <property type="match status" value="1"/>
</dbReference>
<dbReference type="InterPro" id="IPR000182">
    <property type="entry name" value="GNAT_dom"/>
</dbReference>
<dbReference type="EMBL" id="AP027742">
    <property type="protein sequence ID" value="BDZ76149.1"/>
    <property type="molecule type" value="Genomic_DNA"/>
</dbReference>
<dbReference type="Pfam" id="PF00583">
    <property type="entry name" value="Acetyltransf_1"/>
    <property type="match status" value="1"/>
</dbReference>
<dbReference type="InterPro" id="IPR016181">
    <property type="entry name" value="Acyl_CoA_acyltransferase"/>
</dbReference>
<evidence type="ECO:0000313" key="5">
    <source>
        <dbReference type="Proteomes" id="UP001305815"/>
    </source>
</evidence>
<dbReference type="CDD" id="cd04301">
    <property type="entry name" value="NAT_SF"/>
    <property type="match status" value="1"/>
</dbReference>
<keyword evidence="2" id="KW-0012">Acyltransferase</keyword>
<dbReference type="PROSITE" id="PS51186">
    <property type="entry name" value="GNAT"/>
    <property type="match status" value="1"/>
</dbReference>
<evidence type="ECO:0000259" key="3">
    <source>
        <dbReference type="PROSITE" id="PS51186"/>
    </source>
</evidence>
<feature type="domain" description="N-acetyltransferase" evidence="3">
    <location>
        <begin position="3"/>
        <end position="138"/>
    </location>
</feature>
<evidence type="ECO:0000313" key="4">
    <source>
        <dbReference type="EMBL" id="BDZ76149.1"/>
    </source>
</evidence>
<gene>
    <name evidence="4" type="ORF">Lac1_03320</name>
</gene>
<dbReference type="RefSeq" id="WP_316266088.1">
    <property type="nucleotide sequence ID" value="NZ_AP027742.1"/>
</dbReference>
<keyword evidence="5" id="KW-1185">Reference proteome</keyword>
<organism evidence="4 5">
    <name type="scientific">Claveliimonas bilis</name>
    <dbReference type="NCBI Taxonomy" id="3028070"/>
    <lineage>
        <taxon>Bacteria</taxon>
        <taxon>Bacillati</taxon>
        <taxon>Bacillota</taxon>
        <taxon>Clostridia</taxon>
        <taxon>Lachnospirales</taxon>
        <taxon>Lachnospiraceae</taxon>
        <taxon>Claveliimonas</taxon>
    </lineage>
</organism>
<name>A0ABM8I0H9_9FIRM</name>
<dbReference type="PANTHER" id="PTHR43626:SF4">
    <property type="entry name" value="GCN5-RELATED N-ACETYLTRANSFERASE 2, CHLOROPLASTIC"/>
    <property type="match status" value="1"/>
</dbReference>
<sequence length="168" mass="18932">MSVYIKTTKEDIDYEAVAALLNSFGMSGRNADEQEKIFKSSYAVSFLYDGDKLIGCARALSDGVCEAALYNIALAREYHGRKLGRMLIESILEQVRGCNIILYTHPRTVAMYEKFGFRRQKTGMAIYQGNADDLKRMEKTGFLLPEGYRFSDNELGRPVGGNDEKTEI</sequence>
<dbReference type="InterPro" id="IPR045039">
    <property type="entry name" value="NSI-like"/>
</dbReference>
<reference evidence="5" key="1">
    <citation type="journal article" date="2023" name="Int. J. Syst. Evol. Microbiol.">
        <title>Claveliimonas bilis gen. nov., sp. nov., deoxycholic acid-producing bacteria isolated from human faeces, and reclassification of Sellimonas monacensis Zenner et al. 2021 as Claveliimonas monacensis comb. nov.</title>
        <authorList>
            <person name="Hisatomi A."/>
            <person name="Kastawa N.W.E.P.G."/>
            <person name="Song I."/>
            <person name="Ohkuma M."/>
            <person name="Fukiya S."/>
            <person name="Sakamoto M."/>
        </authorList>
    </citation>
    <scope>NUCLEOTIDE SEQUENCE [LARGE SCALE GENOMIC DNA]</scope>
    <source>
        <strain evidence="5">12BBH14</strain>
    </source>
</reference>
<evidence type="ECO:0000256" key="1">
    <source>
        <dbReference type="ARBA" id="ARBA00022679"/>
    </source>
</evidence>
<accession>A0ABM8I0H9</accession>
<protein>
    <recommendedName>
        <fullName evidence="3">N-acetyltransferase domain-containing protein</fullName>
    </recommendedName>
</protein>
<proteinExistence type="predicted"/>
<evidence type="ECO:0000256" key="2">
    <source>
        <dbReference type="ARBA" id="ARBA00023315"/>
    </source>
</evidence>
<keyword evidence="1" id="KW-0808">Transferase</keyword>
<dbReference type="PANTHER" id="PTHR43626">
    <property type="entry name" value="ACYL-COA N-ACYLTRANSFERASE"/>
    <property type="match status" value="1"/>
</dbReference>
<dbReference type="Proteomes" id="UP001305815">
    <property type="component" value="Chromosome"/>
</dbReference>